<keyword evidence="1" id="KW-0472">Membrane</keyword>
<feature type="transmembrane region" description="Helical" evidence="1">
    <location>
        <begin position="81"/>
        <end position="99"/>
    </location>
</feature>
<dbReference type="RefSeq" id="WP_116236582.1">
    <property type="nucleotide sequence ID" value="NZ_QRDP01000004.1"/>
</dbReference>
<feature type="transmembrane region" description="Helical" evidence="1">
    <location>
        <begin position="53"/>
        <end position="74"/>
    </location>
</feature>
<keyword evidence="3" id="KW-1185">Reference proteome</keyword>
<dbReference type="EMBL" id="QRDP01000004">
    <property type="protein sequence ID" value="RED17289.1"/>
    <property type="molecule type" value="Genomic_DNA"/>
</dbReference>
<feature type="transmembrane region" description="Helical" evidence="1">
    <location>
        <begin position="119"/>
        <end position="135"/>
    </location>
</feature>
<accession>A0A3D9FHM4</accession>
<feature type="transmembrane region" description="Helical" evidence="1">
    <location>
        <begin position="12"/>
        <end position="33"/>
    </location>
</feature>
<evidence type="ECO:0000313" key="3">
    <source>
        <dbReference type="Proteomes" id="UP000256310"/>
    </source>
</evidence>
<reference evidence="2 3" key="1">
    <citation type="submission" date="2018-07" db="EMBL/GenBank/DDBJ databases">
        <title>Genomic Encyclopedia of Type Strains, Phase IV (KMG-IV): sequencing the most valuable type-strain genomes for metagenomic binning, comparative biology and taxonomic classification.</title>
        <authorList>
            <person name="Goeker M."/>
        </authorList>
    </citation>
    <scope>NUCLEOTIDE SEQUENCE [LARGE SCALE GENOMIC DNA]</scope>
    <source>
        <strain evidence="2 3">DSM 26725</strain>
    </source>
</reference>
<sequence length="309" mass="32612">MSGPYDTLDRVAQIMIALVALFAFANGAFMLIAPLDWYYAIPTVPASGPANTHFIGDIGLAYLSSAVMLGYAAVNPKMRWMAALAGTLWLLAHGILHIYETIVGICSPDRFVQDIPGVLGPPVFVFVALAILFIRQKAAPTGLPKSLFLGFIDRMIPDESQYVHEIARAPGHALEKFMHFMPASSHRHAAPASVLGAARIGAVLVEDCGPCALTCAQGSLADGVSKETLNAALAGGSGLPDDEALAFRFGEAIARQGADADELGDEVEARFGRTVRLELAMAAAMVRAYPAMKRGLGLTKACSATALTI</sequence>
<name>A0A3D9FHM4_9SPHN</name>
<proteinExistence type="predicted"/>
<protein>
    <submittedName>
        <fullName evidence="2">Uncharacterized protein</fullName>
    </submittedName>
</protein>
<evidence type="ECO:0000256" key="1">
    <source>
        <dbReference type="SAM" id="Phobius"/>
    </source>
</evidence>
<keyword evidence="1" id="KW-1133">Transmembrane helix</keyword>
<dbReference type="OrthoDB" id="287782at2"/>
<keyword evidence="1" id="KW-0812">Transmembrane</keyword>
<organism evidence="2 3">
    <name type="scientific">Parasphingopyxis lamellibrachiae</name>
    <dbReference type="NCBI Taxonomy" id="680125"/>
    <lineage>
        <taxon>Bacteria</taxon>
        <taxon>Pseudomonadati</taxon>
        <taxon>Pseudomonadota</taxon>
        <taxon>Alphaproteobacteria</taxon>
        <taxon>Sphingomonadales</taxon>
        <taxon>Sphingomonadaceae</taxon>
        <taxon>Parasphingopyxis</taxon>
    </lineage>
</organism>
<gene>
    <name evidence="2" type="ORF">DFR46_2329</name>
</gene>
<dbReference type="Gene3D" id="1.20.1290.10">
    <property type="entry name" value="AhpD-like"/>
    <property type="match status" value="1"/>
</dbReference>
<dbReference type="AlphaFoldDB" id="A0A3D9FHM4"/>
<dbReference type="Proteomes" id="UP000256310">
    <property type="component" value="Unassembled WGS sequence"/>
</dbReference>
<dbReference type="InterPro" id="IPR029032">
    <property type="entry name" value="AhpD-like"/>
</dbReference>
<evidence type="ECO:0000313" key="2">
    <source>
        <dbReference type="EMBL" id="RED17289.1"/>
    </source>
</evidence>
<dbReference type="SUPFAM" id="SSF69118">
    <property type="entry name" value="AhpD-like"/>
    <property type="match status" value="1"/>
</dbReference>
<comment type="caution">
    <text evidence="2">The sequence shown here is derived from an EMBL/GenBank/DDBJ whole genome shotgun (WGS) entry which is preliminary data.</text>
</comment>